<dbReference type="EMBL" id="FQXS01000031">
    <property type="protein sequence ID" value="SHI09096.1"/>
    <property type="molecule type" value="Genomic_DNA"/>
</dbReference>
<evidence type="ECO:0000256" key="1">
    <source>
        <dbReference type="ARBA" id="ARBA00022448"/>
    </source>
</evidence>
<feature type="domain" description="Ferritin-like diiron" evidence="4">
    <location>
        <begin position="1"/>
        <end position="127"/>
    </location>
</feature>
<dbReference type="GO" id="GO:0005506">
    <property type="term" value="F:iron ion binding"/>
    <property type="evidence" value="ECO:0007669"/>
    <property type="project" value="InterPro"/>
</dbReference>
<name>A0A1M5YAV3_9BACT</name>
<dbReference type="PANTHER" id="PTHR33746:SF4">
    <property type="entry name" value="RUBRERYTHRIN"/>
    <property type="match status" value="1"/>
</dbReference>
<dbReference type="PANTHER" id="PTHR33746">
    <property type="entry name" value="RUBRERYTHRIN"/>
    <property type="match status" value="1"/>
</dbReference>
<evidence type="ECO:0000313" key="6">
    <source>
        <dbReference type="Proteomes" id="UP000184139"/>
    </source>
</evidence>
<proteinExistence type="predicted"/>
<gene>
    <name evidence="5" type="ORF">SAMN02745124_03802</name>
</gene>
<dbReference type="OrthoDB" id="9799749at2"/>
<dbReference type="CDD" id="cd01041">
    <property type="entry name" value="Rubrerythrin"/>
    <property type="match status" value="1"/>
</dbReference>
<dbReference type="InterPro" id="IPR024934">
    <property type="entry name" value="Rubredoxin-like_dom"/>
</dbReference>
<keyword evidence="2" id="KW-0249">Electron transport</keyword>
<accession>A0A1M5YAV3</accession>
<dbReference type="CDD" id="cd00729">
    <property type="entry name" value="rubredoxin_SM"/>
    <property type="match status" value="1"/>
</dbReference>
<keyword evidence="6" id="KW-1185">Reference proteome</keyword>
<dbReference type="Pfam" id="PF21349">
    <property type="entry name" value="RUBY_RBDX"/>
    <property type="match status" value="1"/>
</dbReference>
<reference evidence="5 6" key="1">
    <citation type="submission" date="2016-11" db="EMBL/GenBank/DDBJ databases">
        <authorList>
            <person name="Jaros S."/>
            <person name="Januszkiewicz K."/>
            <person name="Wedrychowicz H."/>
        </authorList>
    </citation>
    <scope>NUCLEOTIDE SEQUENCE [LARGE SCALE GENOMIC DNA]</scope>
    <source>
        <strain evidence="5 6">DSM 9705</strain>
    </source>
</reference>
<sequence>MSSTIDNLHDAFSGESQAFQKYSAFAKKAERDGFVNIAKLFKTTAEAEKIHAEGHLKALDLIASTADNLKSAIKGETYEYTEMYPPMAELANTEGHKAKTMFRFALGAEKVHAEIYARALEAVEKGVDMDVSDFYLCPICGYIELGSAPEKCPICGALGKVFETVA</sequence>
<dbReference type="STRING" id="1121409.SAMN02745124_03802"/>
<organism evidence="5 6">
    <name type="scientific">Desulfofustis glycolicus DSM 9705</name>
    <dbReference type="NCBI Taxonomy" id="1121409"/>
    <lineage>
        <taxon>Bacteria</taxon>
        <taxon>Pseudomonadati</taxon>
        <taxon>Thermodesulfobacteriota</taxon>
        <taxon>Desulfobulbia</taxon>
        <taxon>Desulfobulbales</taxon>
        <taxon>Desulfocapsaceae</taxon>
        <taxon>Desulfofustis</taxon>
    </lineage>
</organism>
<dbReference type="AlphaFoldDB" id="A0A1M5YAV3"/>
<feature type="domain" description="Rubredoxin-like" evidence="3">
    <location>
        <begin position="132"/>
        <end position="165"/>
    </location>
</feature>
<keyword evidence="1" id="KW-0813">Transport</keyword>
<dbReference type="Gene3D" id="2.20.28.10">
    <property type="match status" value="1"/>
</dbReference>
<dbReference type="PROSITE" id="PS50903">
    <property type="entry name" value="RUBREDOXIN_LIKE"/>
    <property type="match status" value="1"/>
</dbReference>
<evidence type="ECO:0000259" key="4">
    <source>
        <dbReference type="PROSITE" id="PS50905"/>
    </source>
</evidence>
<dbReference type="InterPro" id="IPR003251">
    <property type="entry name" value="Rr_diiron-bd_dom"/>
</dbReference>
<dbReference type="InterPro" id="IPR012347">
    <property type="entry name" value="Ferritin-like"/>
</dbReference>
<evidence type="ECO:0000313" key="5">
    <source>
        <dbReference type="EMBL" id="SHI09096.1"/>
    </source>
</evidence>
<dbReference type="InterPro" id="IPR009078">
    <property type="entry name" value="Ferritin-like_SF"/>
</dbReference>
<dbReference type="SUPFAM" id="SSF47240">
    <property type="entry name" value="Ferritin-like"/>
    <property type="match status" value="1"/>
</dbReference>
<dbReference type="Proteomes" id="UP000184139">
    <property type="component" value="Unassembled WGS sequence"/>
</dbReference>
<dbReference type="RefSeq" id="WP_073378605.1">
    <property type="nucleotide sequence ID" value="NZ_FQXS01000031.1"/>
</dbReference>
<evidence type="ECO:0000256" key="2">
    <source>
        <dbReference type="ARBA" id="ARBA00022982"/>
    </source>
</evidence>
<dbReference type="PROSITE" id="PS50905">
    <property type="entry name" value="FERRITIN_LIKE"/>
    <property type="match status" value="1"/>
</dbReference>
<dbReference type="SUPFAM" id="SSF57802">
    <property type="entry name" value="Rubredoxin-like"/>
    <property type="match status" value="1"/>
</dbReference>
<evidence type="ECO:0000259" key="3">
    <source>
        <dbReference type="PROSITE" id="PS50903"/>
    </source>
</evidence>
<dbReference type="Gene3D" id="1.20.1260.10">
    <property type="match status" value="1"/>
</dbReference>
<protein>
    <submittedName>
        <fullName evidence="5">Rubrerythrin</fullName>
    </submittedName>
</protein>
<dbReference type="InterPro" id="IPR052753">
    <property type="entry name" value="Rbr2/Nigerythrin"/>
</dbReference>
<dbReference type="Pfam" id="PF02915">
    <property type="entry name" value="Rubrerythrin"/>
    <property type="match status" value="1"/>
</dbReference>
<dbReference type="InterPro" id="IPR009040">
    <property type="entry name" value="Ferritin-like_diiron"/>
</dbReference>
<dbReference type="GO" id="GO:0016491">
    <property type="term" value="F:oxidoreductase activity"/>
    <property type="evidence" value="ECO:0007669"/>
    <property type="project" value="InterPro"/>
</dbReference>
<dbReference type="InterPro" id="IPR048574">
    <property type="entry name" value="RUBY_RBDX"/>
</dbReference>